<evidence type="ECO:0000313" key="4">
    <source>
        <dbReference type="Proteomes" id="UP000245639"/>
    </source>
</evidence>
<protein>
    <submittedName>
        <fullName evidence="3">ANTAR domain-containing protein</fullName>
    </submittedName>
</protein>
<dbReference type="InterPro" id="IPR011006">
    <property type="entry name" value="CheY-like_superfamily"/>
</dbReference>
<dbReference type="SUPFAM" id="SSF52172">
    <property type="entry name" value="CheY-like"/>
    <property type="match status" value="1"/>
</dbReference>
<proteinExistence type="predicted"/>
<feature type="compositionally biased region" description="Pro residues" evidence="1">
    <location>
        <begin position="263"/>
        <end position="284"/>
    </location>
</feature>
<dbReference type="InterPro" id="IPR005561">
    <property type="entry name" value="ANTAR"/>
</dbReference>
<sequence>MSRRRPAVHDPGRSDPVTPEPLAHDPLAPDPLTCLLDPDHPHRPRIVTEGPVAWLTALLAGAVFAIDGADVGSVVGLSSEGARTWAATLPVAEDLDRRGVEWGEGPGADALRGRTPPGTVTVTPLDEVATRRWPRWSARARSVGIAATLSVVLPGGSPKRPAVLVVHGPDTSSFGASSVSAARAFAAPVAVAVQATARVAGLERALENRDVIGRAKGLLMARGGVDDEEAFGQLVAVSQRRNLRLAEVAAEIVERHSARRPAPHPAPGPTPDATPRPGPRPAPPASRRAG</sequence>
<dbReference type="Pfam" id="PF03861">
    <property type="entry name" value="ANTAR"/>
    <property type="match status" value="1"/>
</dbReference>
<dbReference type="InterPro" id="IPR036388">
    <property type="entry name" value="WH-like_DNA-bd_sf"/>
</dbReference>
<dbReference type="SMART" id="SM01012">
    <property type="entry name" value="ANTAR"/>
    <property type="match status" value="1"/>
</dbReference>
<evidence type="ECO:0000256" key="1">
    <source>
        <dbReference type="SAM" id="MobiDB-lite"/>
    </source>
</evidence>
<evidence type="ECO:0000259" key="2">
    <source>
        <dbReference type="PROSITE" id="PS50921"/>
    </source>
</evidence>
<dbReference type="AlphaFoldDB" id="A0A2U1F3Z5"/>
<dbReference type="GO" id="GO:0003723">
    <property type="term" value="F:RNA binding"/>
    <property type="evidence" value="ECO:0007669"/>
    <property type="project" value="InterPro"/>
</dbReference>
<dbReference type="Gene3D" id="1.10.10.10">
    <property type="entry name" value="Winged helix-like DNA-binding domain superfamily/Winged helix DNA-binding domain"/>
    <property type="match status" value="1"/>
</dbReference>
<name>A0A2U1F3Z5_9PSEU</name>
<organism evidence="3 4">
    <name type="scientific">Actinomycetospora cinnamomea</name>
    <dbReference type="NCBI Taxonomy" id="663609"/>
    <lineage>
        <taxon>Bacteria</taxon>
        <taxon>Bacillati</taxon>
        <taxon>Actinomycetota</taxon>
        <taxon>Actinomycetes</taxon>
        <taxon>Pseudonocardiales</taxon>
        <taxon>Pseudonocardiaceae</taxon>
        <taxon>Actinomycetospora</taxon>
    </lineage>
</organism>
<reference evidence="3 4" key="1">
    <citation type="submission" date="2018-04" db="EMBL/GenBank/DDBJ databases">
        <title>Genomic Encyclopedia of Type Strains, Phase IV (KMG-IV): sequencing the most valuable type-strain genomes for metagenomic binning, comparative biology and taxonomic classification.</title>
        <authorList>
            <person name="Goeker M."/>
        </authorList>
    </citation>
    <scope>NUCLEOTIDE SEQUENCE [LARGE SCALE GENOMIC DNA]</scope>
    <source>
        <strain evidence="3 4">DSM 45771</strain>
    </source>
</reference>
<feature type="region of interest" description="Disordered" evidence="1">
    <location>
        <begin position="254"/>
        <end position="290"/>
    </location>
</feature>
<evidence type="ECO:0000313" key="3">
    <source>
        <dbReference type="EMBL" id="PVZ06869.1"/>
    </source>
</evidence>
<accession>A0A2U1F3Z5</accession>
<feature type="domain" description="ANTAR" evidence="2">
    <location>
        <begin position="192"/>
        <end position="253"/>
    </location>
</feature>
<dbReference type="EMBL" id="QEKW01000012">
    <property type="protein sequence ID" value="PVZ06869.1"/>
    <property type="molecule type" value="Genomic_DNA"/>
</dbReference>
<comment type="caution">
    <text evidence="3">The sequence shown here is derived from an EMBL/GenBank/DDBJ whole genome shotgun (WGS) entry which is preliminary data.</text>
</comment>
<feature type="region of interest" description="Disordered" evidence="1">
    <location>
        <begin position="1"/>
        <end position="36"/>
    </location>
</feature>
<feature type="compositionally biased region" description="Low complexity" evidence="1">
    <location>
        <begin position="20"/>
        <end position="32"/>
    </location>
</feature>
<keyword evidence="4" id="KW-1185">Reference proteome</keyword>
<gene>
    <name evidence="3" type="ORF">C8D89_11262</name>
</gene>
<dbReference type="PROSITE" id="PS50921">
    <property type="entry name" value="ANTAR"/>
    <property type="match status" value="1"/>
</dbReference>
<dbReference type="OrthoDB" id="4929862at2"/>
<dbReference type="Proteomes" id="UP000245639">
    <property type="component" value="Unassembled WGS sequence"/>
</dbReference>